<feature type="transmembrane region" description="Helical" evidence="1">
    <location>
        <begin position="115"/>
        <end position="133"/>
    </location>
</feature>
<accession>A0A7K1XV03</accession>
<reference evidence="2 3" key="1">
    <citation type="submission" date="2019-11" db="EMBL/GenBank/DDBJ databases">
        <title>Pedobacter sp. HMF7056 Genome sequencing and assembly.</title>
        <authorList>
            <person name="Kang H."/>
            <person name="Kim H."/>
            <person name="Joh K."/>
        </authorList>
    </citation>
    <scope>NUCLEOTIDE SEQUENCE [LARGE SCALE GENOMIC DNA]</scope>
    <source>
        <strain evidence="2 3">HMF7056</strain>
    </source>
</reference>
<evidence type="ECO:0000313" key="2">
    <source>
        <dbReference type="EMBL" id="MXV14800.1"/>
    </source>
</evidence>
<keyword evidence="1" id="KW-0812">Transmembrane</keyword>
<dbReference type="RefSeq" id="WP_160905748.1">
    <property type="nucleotide sequence ID" value="NZ_WVHS01000001.1"/>
</dbReference>
<keyword evidence="1" id="KW-1133">Transmembrane helix</keyword>
<keyword evidence="3" id="KW-1185">Reference proteome</keyword>
<protein>
    <submittedName>
        <fullName evidence="2">Uncharacterized protein</fullName>
    </submittedName>
</protein>
<dbReference type="EMBL" id="WVHS01000001">
    <property type="protein sequence ID" value="MXV14800.1"/>
    <property type="molecule type" value="Genomic_DNA"/>
</dbReference>
<feature type="transmembrane region" description="Helical" evidence="1">
    <location>
        <begin position="165"/>
        <end position="182"/>
    </location>
</feature>
<feature type="transmembrane region" description="Helical" evidence="1">
    <location>
        <begin position="12"/>
        <end position="31"/>
    </location>
</feature>
<dbReference type="Proteomes" id="UP000451233">
    <property type="component" value="Unassembled WGS sequence"/>
</dbReference>
<comment type="caution">
    <text evidence="2">The sequence shown here is derived from an EMBL/GenBank/DDBJ whole genome shotgun (WGS) entry which is preliminary data.</text>
</comment>
<organism evidence="2 3">
    <name type="scientific">Hufsiella ginkgonis</name>
    <dbReference type="NCBI Taxonomy" id="2695274"/>
    <lineage>
        <taxon>Bacteria</taxon>
        <taxon>Pseudomonadati</taxon>
        <taxon>Bacteroidota</taxon>
        <taxon>Sphingobacteriia</taxon>
        <taxon>Sphingobacteriales</taxon>
        <taxon>Sphingobacteriaceae</taxon>
        <taxon>Hufsiella</taxon>
    </lineage>
</organism>
<name>A0A7K1XV03_9SPHI</name>
<gene>
    <name evidence="2" type="ORF">GS398_05785</name>
</gene>
<evidence type="ECO:0000256" key="1">
    <source>
        <dbReference type="SAM" id="Phobius"/>
    </source>
</evidence>
<keyword evidence="1" id="KW-0472">Membrane</keyword>
<dbReference type="AlphaFoldDB" id="A0A7K1XV03"/>
<feature type="transmembrane region" description="Helical" evidence="1">
    <location>
        <begin position="72"/>
        <end position="95"/>
    </location>
</feature>
<feature type="transmembrane region" description="Helical" evidence="1">
    <location>
        <begin position="37"/>
        <end position="60"/>
    </location>
</feature>
<proteinExistence type="predicted"/>
<sequence>MWLVLKGWRTNLLFAPGVAGLILLGYGFPGLTYHDCLAVFNLSVVINLVVVILVHTYVALQFNKAIKNKSLLFNINAILPLVTLAAYLVYCIAFTVATLTGKGEARVFIPGDHTIGKAILFATAHGLLNFFFINNRYVSVNIRNNDDEWQQVQYRKEFLLPMKRLVRLSLYIGAICLLATLIKDISTLF</sequence>
<evidence type="ECO:0000313" key="3">
    <source>
        <dbReference type="Proteomes" id="UP000451233"/>
    </source>
</evidence>